<evidence type="ECO:0000259" key="7">
    <source>
        <dbReference type="PROSITE" id="PS51736"/>
    </source>
</evidence>
<organism evidence="8 9">
    <name type="scientific">Skermanella aerolata</name>
    <dbReference type="NCBI Taxonomy" id="393310"/>
    <lineage>
        <taxon>Bacteria</taxon>
        <taxon>Pseudomonadati</taxon>
        <taxon>Pseudomonadota</taxon>
        <taxon>Alphaproteobacteria</taxon>
        <taxon>Rhodospirillales</taxon>
        <taxon>Azospirillaceae</taxon>
        <taxon>Skermanella</taxon>
    </lineage>
</organism>
<dbReference type="Proteomes" id="UP000321523">
    <property type="component" value="Unassembled WGS sequence"/>
</dbReference>
<evidence type="ECO:0000256" key="3">
    <source>
        <dbReference type="ARBA" id="ARBA00023100"/>
    </source>
</evidence>
<evidence type="ECO:0000256" key="2">
    <source>
        <dbReference type="ARBA" id="ARBA00022908"/>
    </source>
</evidence>
<dbReference type="EMBL" id="BJYZ01000060">
    <property type="protein sequence ID" value="GEO43055.1"/>
    <property type="molecule type" value="Genomic_DNA"/>
</dbReference>
<dbReference type="CDD" id="cd03768">
    <property type="entry name" value="SR_ResInv"/>
    <property type="match status" value="1"/>
</dbReference>
<keyword evidence="3" id="KW-0230">DNA invertase</keyword>
<dbReference type="AlphaFoldDB" id="A0A512E2X1"/>
<dbReference type="PROSITE" id="PS00398">
    <property type="entry name" value="RECOMBINASES_2"/>
    <property type="match status" value="1"/>
</dbReference>
<dbReference type="SMART" id="SM00857">
    <property type="entry name" value="Resolvase"/>
    <property type="match status" value="1"/>
</dbReference>
<dbReference type="CDD" id="cd00569">
    <property type="entry name" value="HTH_Hin_like"/>
    <property type="match status" value="1"/>
</dbReference>
<accession>A0A512E2X1</accession>
<dbReference type="GO" id="GO:0003677">
    <property type="term" value="F:DNA binding"/>
    <property type="evidence" value="ECO:0007669"/>
    <property type="project" value="UniProtKB-KW"/>
</dbReference>
<dbReference type="GO" id="GO:0015074">
    <property type="term" value="P:DNA integration"/>
    <property type="evidence" value="ECO:0007669"/>
    <property type="project" value="UniProtKB-KW"/>
</dbReference>
<dbReference type="RefSeq" id="WP_044437629.1">
    <property type="nucleotide sequence ID" value="NZ_BJYZ01000060.1"/>
</dbReference>
<evidence type="ECO:0000256" key="5">
    <source>
        <dbReference type="ARBA" id="ARBA00023172"/>
    </source>
</evidence>
<dbReference type="InterPro" id="IPR006120">
    <property type="entry name" value="Resolvase_HTH_dom"/>
</dbReference>
<sequence length="187" mass="20494">MLVGYGRVSTQDQNPAMQEDDLRAAGCEKLFIETISSGKKDRPKLQAALEYLRSGDTLVVWRLDRLARSLDQLIATVKDLEARDIALKSLTEAIDTSTAGGKLIFHIFGSIAEFERSLIRERTKAGIAAAKARGRSGGRPPKLQGERAEHAQLMLNAGKSVSEVARSFNVSRSTVLRATRLLEKETA</sequence>
<evidence type="ECO:0000256" key="4">
    <source>
        <dbReference type="ARBA" id="ARBA00023125"/>
    </source>
</evidence>
<dbReference type="InterPro" id="IPR006119">
    <property type="entry name" value="Resolv_N"/>
</dbReference>
<evidence type="ECO:0000256" key="6">
    <source>
        <dbReference type="PIRSR" id="PIRSR606118-50"/>
    </source>
</evidence>
<evidence type="ECO:0000256" key="1">
    <source>
        <dbReference type="ARBA" id="ARBA00009913"/>
    </source>
</evidence>
<evidence type="ECO:0000313" key="9">
    <source>
        <dbReference type="Proteomes" id="UP000321523"/>
    </source>
</evidence>
<dbReference type="Pfam" id="PF00239">
    <property type="entry name" value="Resolvase"/>
    <property type="match status" value="1"/>
</dbReference>
<dbReference type="FunFam" id="3.40.50.1390:FF:000001">
    <property type="entry name" value="DNA recombinase"/>
    <property type="match status" value="1"/>
</dbReference>
<dbReference type="InterPro" id="IPR006118">
    <property type="entry name" value="Recombinase_CS"/>
</dbReference>
<dbReference type="SUPFAM" id="SSF53041">
    <property type="entry name" value="Resolvase-like"/>
    <property type="match status" value="1"/>
</dbReference>
<dbReference type="InterPro" id="IPR050639">
    <property type="entry name" value="SSR_resolvase"/>
</dbReference>
<evidence type="ECO:0000313" key="8">
    <source>
        <dbReference type="EMBL" id="GEO43055.1"/>
    </source>
</evidence>
<dbReference type="PANTHER" id="PTHR30461">
    <property type="entry name" value="DNA-INVERTASE FROM LAMBDOID PROPHAGE"/>
    <property type="match status" value="1"/>
</dbReference>
<feature type="active site" description="O-(5'-phospho-DNA)-serine intermediate" evidence="6">
    <location>
        <position position="9"/>
    </location>
</feature>
<reference evidence="8 9" key="1">
    <citation type="submission" date="2019-07" db="EMBL/GenBank/DDBJ databases">
        <title>Whole genome shotgun sequence of Skermanella aerolata NBRC 106429.</title>
        <authorList>
            <person name="Hosoyama A."/>
            <person name="Uohara A."/>
            <person name="Ohji S."/>
            <person name="Ichikawa N."/>
        </authorList>
    </citation>
    <scope>NUCLEOTIDE SEQUENCE [LARGE SCALE GENOMIC DNA]</scope>
    <source>
        <strain evidence="8 9">NBRC 106429</strain>
    </source>
</reference>
<dbReference type="InterPro" id="IPR036162">
    <property type="entry name" value="Resolvase-like_N_sf"/>
</dbReference>
<dbReference type="InterPro" id="IPR009057">
    <property type="entry name" value="Homeodomain-like_sf"/>
</dbReference>
<dbReference type="PROSITE" id="PS51736">
    <property type="entry name" value="RECOMBINASES_3"/>
    <property type="match status" value="1"/>
</dbReference>
<keyword evidence="5" id="KW-0233">DNA recombination</keyword>
<proteinExistence type="inferred from homology"/>
<dbReference type="Pfam" id="PF02796">
    <property type="entry name" value="HTH_7"/>
    <property type="match status" value="1"/>
</dbReference>
<keyword evidence="9" id="KW-1185">Reference proteome</keyword>
<name>A0A512E2X1_9PROT</name>
<comment type="caution">
    <text evidence="8">The sequence shown here is derived from an EMBL/GenBank/DDBJ whole genome shotgun (WGS) entry which is preliminary data.</text>
</comment>
<protein>
    <submittedName>
        <fullName evidence="8">Invertase</fullName>
    </submittedName>
</protein>
<dbReference type="Gene3D" id="3.40.50.1390">
    <property type="entry name" value="Resolvase, N-terminal catalytic domain"/>
    <property type="match status" value="1"/>
</dbReference>
<gene>
    <name evidence="8" type="ORF">SAE02_72030</name>
</gene>
<dbReference type="SUPFAM" id="SSF46689">
    <property type="entry name" value="Homeodomain-like"/>
    <property type="match status" value="1"/>
</dbReference>
<dbReference type="GO" id="GO:0000150">
    <property type="term" value="F:DNA strand exchange activity"/>
    <property type="evidence" value="ECO:0007669"/>
    <property type="project" value="UniProtKB-KW"/>
</dbReference>
<dbReference type="PANTHER" id="PTHR30461:SF2">
    <property type="entry name" value="SERINE RECOMBINASE PINE-RELATED"/>
    <property type="match status" value="1"/>
</dbReference>
<dbReference type="OrthoDB" id="9800103at2"/>
<comment type="similarity">
    <text evidence="1">Belongs to the site-specific recombinase resolvase family.</text>
</comment>
<feature type="domain" description="Resolvase/invertase-type recombinase catalytic" evidence="7">
    <location>
        <begin position="1"/>
        <end position="134"/>
    </location>
</feature>
<dbReference type="Gene3D" id="1.10.10.60">
    <property type="entry name" value="Homeodomain-like"/>
    <property type="match status" value="1"/>
</dbReference>
<keyword evidence="4" id="KW-0238">DNA-binding</keyword>
<keyword evidence="2" id="KW-0229">DNA integration</keyword>